<reference evidence="2 3" key="1">
    <citation type="journal article" date="2012" name="Nat. Biotechnol.">
        <title>Draft genome sequence of pigeonpea (Cajanus cajan), an orphan legume crop of resource-poor farmers.</title>
        <authorList>
            <person name="Varshney R.K."/>
            <person name="Chen W."/>
            <person name="Li Y."/>
            <person name="Bharti A.K."/>
            <person name="Saxena R.K."/>
            <person name="Schlueter J.A."/>
            <person name="Donoghue M.T."/>
            <person name="Azam S."/>
            <person name="Fan G."/>
            <person name="Whaley A.M."/>
            <person name="Farmer A.D."/>
            <person name="Sheridan J."/>
            <person name="Iwata A."/>
            <person name="Tuteja R."/>
            <person name="Penmetsa R.V."/>
            <person name="Wu W."/>
            <person name="Upadhyaya H.D."/>
            <person name="Yang S.P."/>
            <person name="Shah T."/>
            <person name="Saxena K.B."/>
            <person name="Michael T."/>
            <person name="McCombie W.R."/>
            <person name="Yang B."/>
            <person name="Zhang G."/>
            <person name="Yang H."/>
            <person name="Wang J."/>
            <person name="Spillane C."/>
            <person name="Cook D.R."/>
            <person name="May G.D."/>
            <person name="Xu X."/>
            <person name="Jackson S.A."/>
        </authorList>
    </citation>
    <scope>NUCLEOTIDE SEQUENCE [LARGE SCALE GENOMIC DNA]</scope>
    <source>
        <strain evidence="3">cv. Asha</strain>
    </source>
</reference>
<dbReference type="Gramene" id="C.cajan_14045.t">
    <property type="protein sequence ID" value="C.cajan_14045.t.cds1"/>
    <property type="gene ID" value="C.cajan_14045"/>
</dbReference>
<sequence length="360" mass="40588">MGFTAAKSDTFLFIKITQTFTLLVLVYVDDIIVTGSSKSEVVSLVTKLNSMFKLNDLGPLHYFLGIEVSNTTDGGLVLSQAKYIRDLLHRVKMTDSKSQPTPMVSGLKLQANGSAAVTDPTFYRSIVGGLQYITITRPELSFSINRVCQFMHNPQEHHWKTVKRILRYLQGTIHYGLHLKKSSQLNLTAYSDSDWGSDLDDRKSTTGFCVYLGQNLVSWCSRKQQAISRSSTEAEYRGIAAVTAELVWLKSLLSELHISVPVPKTYCDNLGAVLLAANPILHSRTKHFELDLYFVRDKVMKGEIQVIHLPARFQVADILTKSLSSFQFEEFRHKLMVTSKDNMSLRGDVKDNRKRLKSVS</sequence>
<dbReference type="SUPFAM" id="SSF56672">
    <property type="entry name" value="DNA/RNA polymerases"/>
    <property type="match status" value="1"/>
</dbReference>
<dbReference type="InterPro" id="IPR013103">
    <property type="entry name" value="RVT_2"/>
</dbReference>
<keyword evidence="3" id="KW-1185">Reference proteome</keyword>
<gene>
    <name evidence="2" type="ORF">KK1_014468</name>
</gene>
<dbReference type="CDD" id="cd09272">
    <property type="entry name" value="RNase_HI_RT_Ty1"/>
    <property type="match status" value="1"/>
</dbReference>
<dbReference type="EMBL" id="CM003612">
    <property type="protein sequence ID" value="KYP59042.1"/>
    <property type="molecule type" value="Genomic_DNA"/>
</dbReference>
<dbReference type="Proteomes" id="UP000075243">
    <property type="component" value="Chromosome 10"/>
</dbReference>
<protein>
    <recommendedName>
        <fullName evidence="1">Reverse transcriptase Ty1/copia-type domain-containing protein</fullName>
    </recommendedName>
</protein>
<dbReference type="AlphaFoldDB" id="A0A151SW70"/>
<name>A0A151SW70_CAJCA</name>
<evidence type="ECO:0000313" key="2">
    <source>
        <dbReference type="EMBL" id="KYP59042.1"/>
    </source>
</evidence>
<dbReference type="InterPro" id="IPR043502">
    <property type="entry name" value="DNA/RNA_pol_sf"/>
</dbReference>
<proteinExistence type="predicted"/>
<feature type="domain" description="Reverse transcriptase Ty1/copia-type" evidence="1">
    <location>
        <begin position="3"/>
        <end position="104"/>
    </location>
</feature>
<organism evidence="2 3">
    <name type="scientific">Cajanus cajan</name>
    <name type="common">Pigeon pea</name>
    <name type="synonym">Cajanus indicus</name>
    <dbReference type="NCBI Taxonomy" id="3821"/>
    <lineage>
        <taxon>Eukaryota</taxon>
        <taxon>Viridiplantae</taxon>
        <taxon>Streptophyta</taxon>
        <taxon>Embryophyta</taxon>
        <taxon>Tracheophyta</taxon>
        <taxon>Spermatophyta</taxon>
        <taxon>Magnoliopsida</taxon>
        <taxon>eudicotyledons</taxon>
        <taxon>Gunneridae</taxon>
        <taxon>Pentapetalae</taxon>
        <taxon>rosids</taxon>
        <taxon>fabids</taxon>
        <taxon>Fabales</taxon>
        <taxon>Fabaceae</taxon>
        <taxon>Papilionoideae</taxon>
        <taxon>50 kb inversion clade</taxon>
        <taxon>NPAAA clade</taxon>
        <taxon>indigoferoid/millettioid clade</taxon>
        <taxon>Phaseoleae</taxon>
        <taxon>Cajanus</taxon>
    </lineage>
</organism>
<dbReference type="OMA" id="VWYDSSA"/>
<dbReference type="PANTHER" id="PTHR11439">
    <property type="entry name" value="GAG-POL-RELATED RETROTRANSPOSON"/>
    <property type="match status" value="1"/>
</dbReference>
<dbReference type="PANTHER" id="PTHR11439:SF455">
    <property type="entry name" value="RLK (RECEPTOR-LIKE PROTEIN KINASE) 8, PUTATIVE-RELATED"/>
    <property type="match status" value="1"/>
</dbReference>
<evidence type="ECO:0000313" key="3">
    <source>
        <dbReference type="Proteomes" id="UP000075243"/>
    </source>
</evidence>
<accession>A0A151SW70</accession>
<evidence type="ECO:0000259" key="1">
    <source>
        <dbReference type="Pfam" id="PF07727"/>
    </source>
</evidence>
<dbReference type="Pfam" id="PF07727">
    <property type="entry name" value="RVT_2"/>
    <property type="match status" value="1"/>
</dbReference>